<evidence type="ECO:0000256" key="7">
    <source>
        <dbReference type="ARBA" id="ARBA00023269"/>
    </source>
</evidence>
<dbReference type="InterPro" id="IPR000164">
    <property type="entry name" value="Histone_H3/CENP-A"/>
</dbReference>
<dbReference type="Pfam" id="PF00125">
    <property type="entry name" value="Histone"/>
    <property type="match status" value="1"/>
</dbReference>
<keyword evidence="4" id="KW-0158">Chromosome</keyword>
<dbReference type="GO" id="GO:0003677">
    <property type="term" value="F:DNA binding"/>
    <property type="evidence" value="ECO:0007669"/>
    <property type="project" value="UniProtKB-KW"/>
</dbReference>
<dbReference type="InterPro" id="IPR009072">
    <property type="entry name" value="Histone-fold"/>
</dbReference>
<evidence type="ECO:0000256" key="6">
    <source>
        <dbReference type="ARBA" id="ARBA00023242"/>
    </source>
</evidence>
<comment type="subcellular location">
    <subcellularLocation>
        <location evidence="2">Chromosome</location>
    </subcellularLocation>
    <subcellularLocation>
        <location evidence="1">Nucleus</location>
    </subcellularLocation>
</comment>
<evidence type="ECO:0000256" key="5">
    <source>
        <dbReference type="ARBA" id="ARBA00023125"/>
    </source>
</evidence>
<dbReference type="GO" id="GO:0005634">
    <property type="term" value="C:nucleus"/>
    <property type="evidence" value="ECO:0007669"/>
    <property type="project" value="UniProtKB-SubCell"/>
</dbReference>
<proteinExistence type="inferred from homology"/>
<evidence type="ECO:0000256" key="3">
    <source>
        <dbReference type="ARBA" id="ARBA00010343"/>
    </source>
</evidence>
<dbReference type="Proteomes" id="UP000887574">
    <property type="component" value="Unplaced"/>
</dbReference>
<dbReference type="GO" id="GO:0030527">
    <property type="term" value="F:structural constituent of chromatin"/>
    <property type="evidence" value="ECO:0007669"/>
    <property type="project" value="InterPro"/>
</dbReference>
<keyword evidence="7" id="KW-0544">Nucleosome core</keyword>
<dbReference type="GO" id="GO:0046982">
    <property type="term" value="F:protein heterodimerization activity"/>
    <property type="evidence" value="ECO:0007669"/>
    <property type="project" value="InterPro"/>
</dbReference>
<protein>
    <submittedName>
        <fullName evidence="10">Histone H2A/H2B/H3 domain-containing protein</fullName>
    </submittedName>
</protein>
<evidence type="ECO:0000256" key="4">
    <source>
        <dbReference type="ARBA" id="ARBA00022454"/>
    </source>
</evidence>
<keyword evidence="6" id="KW-0539">Nucleus</keyword>
<dbReference type="PROSITE" id="PS00959">
    <property type="entry name" value="HISTONE_H3_2"/>
    <property type="match status" value="1"/>
</dbReference>
<evidence type="ECO:0000256" key="1">
    <source>
        <dbReference type="ARBA" id="ARBA00004123"/>
    </source>
</evidence>
<comment type="similarity">
    <text evidence="3">Belongs to the histone H3 family.</text>
</comment>
<dbReference type="SMART" id="SM00428">
    <property type="entry name" value="H3"/>
    <property type="match status" value="1"/>
</dbReference>
<dbReference type="SUPFAM" id="SSF47113">
    <property type="entry name" value="Histone-fold"/>
    <property type="match status" value="1"/>
</dbReference>
<dbReference type="PANTHER" id="PTHR45810">
    <property type="entry name" value="HISTONE H3.2"/>
    <property type="match status" value="1"/>
</dbReference>
<keyword evidence="9" id="KW-1185">Reference proteome</keyword>
<evidence type="ECO:0000313" key="10">
    <source>
        <dbReference type="WBParaSite" id="jg8176"/>
    </source>
</evidence>
<keyword evidence="5" id="KW-0238">DNA-binding</keyword>
<dbReference type="WBParaSite" id="jg8176">
    <property type="protein sequence ID" value="jg8176"/>
    <property type="gene ID" value="jg8176"/>
</dbReference>
<evidence type="ECO:0000313" key="9">
    <source>
        <dbReference type="Proteomes" id="UP000887574"/>
    </source>
</evidence>
<dbReference type="InterPro" id="IPR007125">
    <property type="entry name" value="H2A/H2B/H3"/>
</dbReference>
<dbReference type="GO" id="GO:0000786">
    <property type="term" value="C:nucleosome"/>
    <property type="evidence" value="ECO:0007669"/>
    <property type="project" value="UniProtKB-KW"/>
</dbReference>
<dbReference type="Gene3D" id="1.10.20.10">
    <property type="entry name" value="Histone, subunit A"/>
    <property type="match status" value="1"/>
</dbReference>
<sequence length="75" mass="8498">MEIRKFQKTCNVLIPKAPFCRLVKEIIQKLTPNRDFRVQSEAISALQEASEAIWSQSLRHPTDVPSTPAMFNAGI</sequence>
<organism evidence="9 10">
    <name type="scientific">Ditylenchus dipsaci</name>
    <dbReference type="NCBI Taxonomy" id="166011"/>
    <lineage>
        <taxon>Eukaryota</taxon>
        <taxon>Metazoa</taxon>
        <taxon>Ecdysozoa</taxon>
        <taxon>Nematoda</taxon>
        <taxon>Chromadorea</taxon>
        <taxon>Rhabditida</taxon>
        <taxon>Tylenchina</taxon>
        <taxon>Tylenchomorpha</taxon>
        <taxon>Sphaerularioidea</taxon>
        <taxon>Anguinidae</taxon>
        <taxon>Anguininae</taxon>
        <taxon>Ditylenchus</taxon>
    </lineage>
</organism>
<name>A0A915ERH5_9BILA</name>
<dbReference type="PANTHER" id="PTHR45810:SF17">
    <property type="entry name" value="HISTONE H3-LIKE CENTROMERIC PROTEIN A"/>
    <property type="match status" value="1"/>
</dbReference>
<accession>A0A915ERH5</accession>
<feature type="domain" description="Core Histone H2A/H2B/H3" evidence="8">
    <location>
        <begin position="2"/>
        <end position="53"/>
    </location>
</feature>
<evidence type="ECO:0000259" key="8">
    <source>
        <dbReference type="Pfam" id="PF00125"/>
    </source>
</evidence>
<reference evidence="10" key="1">
    <citation type="submission" date="2022-11" db="UniProtKB">
        <authorList>
            <consortium name="WormBaseParasite"/>
        </authorList>
    </citation>
    <scope>IDENTIFICATION</scope>
</reference>
<evidence type="ECO:0000256" key="2">
    <source>
        <dbReference type="ARBA" id="ARBA00004286"/>
    </source>
</evidence>
<dbReference type="AlphaFoldDB" id="A0A915ERH5"/>